<comment type="caution">
    <text evidence="5">The sequence shown here is derived from an EMBL/GenBank/DDBJ whole genome shotgun (WGS) entry which is preliminary data.</text>
</comment>
<dbReference type="EMBL" id="JAEHOC010000029">
    <property type="protein sequence ID" value="KAG2429879.1"/>
    <property type="molecule type" value="Genomic_DNA"/>
</dbReference>
<accession>A0A835SMS9</accession>
<keyword evidence="6" id="KW-1185">Reference proteome</keyword>
<protein>
    <recommendedName>
        <fullName evidence="4">Glycosyl transferase CAP10 domain-containing protein</fullName>
    </recommendedName>
</protein>
<feature type="compositionally biased region" description="Low complexity" evidence="3">
    <location>
        <begin position="1"/>
        <end position="11"/>
    </location>
</feature>
<dbReference type="PANTHER" id="PTHR12203">
    <property type="entry name" value="KDEL LYS-ASP-GLU-LEU CONTAINING - RELATED"/>
    <property type="match status" value="1"/>
</dbReference>
<name>A0A835SMS9_CHLIN</name>
<keyword evidence="2" id="KW-0808">Transferase</keyword>
<evidence type="ECO:0000313" key="6">
    <source>
        <dbReference type="Proteomes" id="UP000650467"/>
    </source>
</evidence>
<feature type="domain" description="Glycosyl transferase CAP10" evidence="4">
    <location>
        <begin position="484"/>
        <end position="770"/>
    </location>
</feature>
<feature type="compositionally biased region" description="Low complexity" evidence="3">
    <location>
        <begin position="618"/>
        <end position="633"/>
    </location>
</feature>
<gene>
    <name evidence="5" type="ORF">HXX76_010659</name>
</gene>
<comment type="similarity">
    <text evidence="1">Belongs to the glycosyltransferase 90 family.</text>
</comment>
<evidence type="ECO:0000259" key="4">
    <source>
        <dbReference type="SMART" id="SM00672"/>
    </source>
</evidence>
<dbReference type="OrthoDB" id="541052at2759"/>
<dbReference type="PANTHER" id="PTHR12203:SF35">
    <property type="entry name" value="PROTEIN O-GLUCOSYLTRANSFERASE 1"/>
    <property type="match status" value="1"/>
</dbReference>
<dbReference type="AlphaFoldDB" id="A0A835SMS9"/>
<dbReference type="InterPro" id="IPR006598">
    <property type="entry name" value="CAP10"/>
</dbReference>
<dbReference type="Pfam" id="PF05686">
    <property type="entry name" value="Glyco_transf_90"/>
    <property type="match status" value="1"/>
</dbReference>
<feature type="region of interest" description="Disordered" evidence="3">
    <location>
        <begin position="610"/>
        <end position="633"/>
    </location>
</feature>
<proteinExistence type="inferred from homology"/>
<evidence type="ECO:0000313" key="5">
    <source>
        <dbReference type="EMBL" id="KAG2429879.1"/>
    </source>
</evidence>
<feature type="compositionally biased region" description="Low complexity" evidence="3">
    <location>
        <begin position="325"/>
        <end position="336"/>
    </location>
</feature>
<sequence length="859" mass="93020">MNVSVSSVMSSPQCACMTPSPDATQPHEDSSEPNHLMFNELDLSMTTIAIGPPKKGQAGTSSKTSMYRDVVIATLNPYEGGKLAFLPQFACKYVVIEGVGPRPQEGKAVESTRRLGEHFIRVGLPVAYFGPVIRGIVAFTKMQSPLPGKVMENRGYYWVNASWGVSSNNASYAYMGSDNKPVIVTNLPSAMAHLNGKSAMGVMVLAMSISSPVTVDANREVTEQTAKCELSVKCHNFVEFHPTNIHGPPQVSSAGIVLNDLMSEMIAAPTASGSSIGQSSSLMRQLDSTRFSLSTGTSRGLGPAAGAAGAGGADANLGRDDKQAEAQGTEQQAGVEEAVPLPGPEQLRHGAGVAASQVSPDGDMEAPPEVVETTAPAPPFDWMAWDSFLRANLAPDLAPWRRRAPLRTADLLDTYEREFKPVLIYNNRVYWPDRPRPNATTATATGPATAYPDAQDQLNSLLGSPYNVAFQLKLSAALQSGALRLPNVLLLYNTDDNAPRLNSPERNQTVPLFSLFKSLGLGPAGDDLDILVPQTLLTRLLQLLVTPNTLYDVPWEAKKDVAFFRGTCYCSYIWEGRPDSGEPMCPRTHLALLSDRDRRAAAGEDVGDIGGIGDVRDGSASNSSAPSGGRPAADVAADGAAAAGAVLDVAMTDFDTSVAVGTDQGGRPLRYPLPAAEQVPIAQHARYKWLLALEGITASHRLGQLFMTDSLVVAQRTPFVEYYNRALREWEHYVPFWEFPAPGWEVNPPPGRHDDVYDVIQELRRLDSEEPDRIQGMIEKARSFAVRFLSLDSRLLYYRSALSKYKAMFPDMDAFIEEYVARLRAQGWSIPAAPPAKLGSRRRATAASSRVSRKQLPRQ</sequence>
<dbReference type="GO" id="GO:0016740">
    <property type="term" value="F:transferase activity"/>
    <property type="evidence" value="ECO:0007669"/>
    <property type="project" value="UniProtKB-KW"/>
</dbReference>
<reference evidence="5" key="1">
    <citation type="journal article" date="2020" name="bioRxiv">
        <title>Comparative genomics of Chlamydomonas.</title>
        <authorList>
            <person name="Craig R.J."/>
            <person name="Hasan A.R."/>
            <person name="Ness R.W."/>
            <person name="Keightley P.D."/>
        </authorList>
    </citation>
    <scope>NUCLEOTIDE SEQUENCE</scope>
    <source>
        <strain evidence="5">SAG 7.73</strain>
    </source>
</reference>
<organism evidence="5 6">
    <name type="scientific">Chlamydomonas incerta</name>
    <dbReference type="NCBI Taxonomy" id="51695"/>
    <lineage>
        <taxon>Eukaryota</taxon>
        <taxon>Viridiplantae</taxon>
        <taxon>Chlorophyta</taxon>
        <taxon>core chlorophytes</taxon>
        <taxon>Chlorophyceae</taxon>
        <taxon>CS clade</taxon>
        <taxon>Chlamydomonadales</taxon>
        <taxon>Chlamydomonadaceae</taxon>
        <taxon>Chlamydomonas</taxon>
    </lineage>
</organism>
<feature type="region of interest" description="Disordered" evidence="3">
    <location>
        <begin position="834"/>
        <end position="859"/>
    </location>
</feature>
<dbReference type="InterPro" id="IPR051091">
    <property type="entry name" value="O-Glucosyltr/Glycosyltrsf_90"/>
</dbReference>
<dbReference type="Proteomes" id="UP000650467">
    <property type="component" value="Unassembled WGS sequence"/>
</dbReference>
<feature type="region of interest" description="Disordered" evidence="3">
    <location>
        <begin position="1"/>
        <end position="32"/>
    </location>
</feature>
<feature type="region of interest" description="Disordered" evidence="3">
    <location>
        <begin position="293"/>
        <end position="336"/>
    </location>
</feature>
<evidence type="ECO:0000256" key="1">
    <source>
        <dbReference type="ARBA" id="ARBA00010118"/>
    </source>
</evidence>
<evidence type="ECO:0000256" key="3">
    <source>
        <dbReference type="SAM" id="MobiDB-lite"/>
    </source>
</evidence>
<dbReference type="SMART" id="SM00672">
    <property type="entry name" value="CAP10"/>
    <property type="match status" value="1"/>
</dbReference>
<evidence type="ECO:0000256" key="2">
    <source>
        <dbReference type="ARBA" id="ARBA00022679"/>
    </source>
</evidence>